<organism evidence="5 7">
    <name type="scientific">Alkalihalobacillus alcalophilus ATCC 27647 = CGMCC 1.3604</name>
    <dbReference type="NCBI Taxonomy" id="1218173"/>
    <lineage>
        <taxon>Bacteria</taxon>
        <taxon>Bacillati</taxon>
        <taxon>Bacillota</taxon>
        <taxon>Bacilli</taxon>
        <taxon>Bacillales</taxon>
        <taxon>Bacillaceae</taxon>
        <taxon>Alkalihalobacillus</taxon>
    </lineage>
</organism>
<protein>
    <submittedName>
        <fullName evidence="5">Sugar kinase</fullName>
    </submittedName>
</protein>
<dbReference type="RefSeq" id="WP_003324212.1">
    <property type="nucleotide sequence ID" value="NZ_ALPT02000130.1"/>
</dbReference>
<comment type="similarity">
    <text evidence="1">Belongs to the carbohydrate kinase PfkB family.</text>
</comment>
<evidence type="ECO:0000259" key="4">
    <source>
        <dbReference type="Pfam" id="PF00294"/>
    </source>
</evidence>
<feature type="domain" description="Carbohydrate kinase PfkB" evidence="4">
    <location>
        <begin position="6"/>
        <end position="313"/>
    </location>
</feature>
<keyword evidence="7" id="KW-1185">Reference proteome</keyword>
<evidence type="ECO:0000313" key="7">
    <source>
        <dbReference type="Proteomes" id="UP000002754"/>
    </source>
</evidence>
<dbReference type="CDD" id="cd01167">
    <property type="entry name" value="bac_FRK"/>
    <property type="match status" value="1"/>
</dbReference>
<dbReference type="STRING" id="1218173.BALCAV_0221805"/>
<evidence type="ECO:0000313" key="5">
    <source>
        <dbReference type="EMBL" id="KGA95561.1"/>
    </source>
</evidence>
<proteinExistence type="inferred from homology"/>
<dbReference type="InterPro" id="IPR002139">
    <property type="entry name" value="Ribo/fructo_kinase"/>
</dbReference>
<dbReference type="OrthoDB" id="9813569at2"/>
<dbReference type="EMBL" id="ALPT02000130">
    <property type="protein sequence ID" value="KGA95561.1"/>
    <property type="molecule type" value="Genomic_DNA"/>
</dbReference>
<sequence length="324" mass="35632">MNNHSMVICVGEMLIDFFCKDIGVSLNKGSRFEKQAGGAPANVCASIVKLGGEAGFCGKVGDDPFGHFLKHTLEEMKVDTSMMQLDPLNPTTLAFVSLMENGERDFVFNRGADRWMESKDLNEEQMAQAKILHFGSATALLEEPFRSTYLKAINKGYANGQFISFDPNFRIDLWRGRELEFVKWAKEGIKLADFVKVSDEELMIISEEKKIDAGVAKLHQLGAKLVAVTLGKEGTYLSNGSEQAIISSVSVQSIDSTGAGDAFVGATLWQFAKQVNAKEVLINFEKVKDMVTFSNKVGALVCTKIGAIEGIPTYEEVVNFERIT</sequence>
<dbReference type="EMBL" id="JALP01000076">
    <property type="protein sequence ID" value="THG91342.1"/>
    <property type="molecule type" value="Genomic_DNA"/>
</dbReference>
<evidence type="ECO:0000256" key="1">
    <source>
        <dbReference type="ARBA" id="ARBA00010688"/>
    </source>
</evidence>
<dbReference type="eggNOG" id="COG0524">
    <property type="taxonomic scope" value="Bacteria"/>
</dbReference>
<accession>A0A094WFL5</accession>
<dbReference type="Pfam" id="PF00294">
    <property type="entry name" value="PfkB"/>
    <property type="match status" value="1"/>
</dbReference>
<evidence type="ECO:0000313" key="6">
    <source>
        <dbReference type="EMBL" id="THG91342.1"/>
    </source>
</evidence>
<reference evidence="6 8" key="2">
    <citation type="submission" date="2014-01" db="EMBL/GenBank/DDBJ databases">
        <title>Draft genome sequencing of Bacillus alcalophilus CGMCC 1.3604.</title>
        <authorList>
            <person name="Yang J."/>
            <person name="Diao L."/>
            <person name="Yang S."/>
        </authorList>
    </citation>
    <scope>NUCLEOTIDE SEQUENCE [LARGE SCALE GENOMIC DNA]</scope>
    <source>
        <strain evidence="6 8">CGMCC 1.3604</strain>
    </source>
</reference>
<evidence type="ECO:0000256" key="3">
    <source>
        <dbReference type="ARBA" id="ARBA00022777"/>
    </source>
</evidence>
<keyword evidence="2" id="KW-0808">Transferase</keyword>
<reference evidence="5 7" key="1">
    <citation type="journal article" date="2014" name="Genome Announc.">
        <title>Draft Genome Sequence of Bacillus alcalophilus AV1934, a Classic Alkaliphile Isolated from Human Feces in 1934.</title>
        <authorList>
            <person name="Attie O."/>
            <person name="Jayaprakash A."/>
            <person name="Shah H."/>
            <person name="Paulsen I.T."/>
            <person name="Morino M."/>
            <person name="Takahashi Y."/>
            <person name="Narumi I."/>
            <person name="Sachidanandam R."/>
            <person name="Satoh K."/>
            <person name="Ito M."/>
            <person name="Krulwich T.A."/>
        </authorList>
    </citation>
    <scope>NUCLEOTIDE SEQUENCE [LARGE SCALE GENOMIC DNA]</scope>
    <source>
        <strain evidence="5 7">AV1934</strain>
    </source>
</reference>
<dbReference type="SUPFAM" id="SSF53613">
    <property type="entry name" value="Ribokinase-like"/>
    <property type="match status" value="1"/>
</dbReference>
<dbReference type="PANTHER" id="PTHR43085:SF54">
    <property type="entry name" value="PUTATIVE-RELATED"/>
    <property type="match status" value="1"/>
</dbReference>
<comment type="caution">
    <text evidence="5">The sequence shown here is derived from an EMBL/GenBank/DDBJ whole genome shotgun (WGS) entry which is preliminary data.</text>
</comment>
<dbReference type="Proteomes" id="UP000002754">
    <property type="component" value="Unassembled WGS sequence"/>
</dbReference>
<dbReference type="PRINTS" id="PR00990">
    <property type="entry name" value="RIBOKINASE"/>
</dbReference>
<keyword evidence="3 5" id="KW-0418">Kinase</keyword>
<dbReference type="InterPro" id="IPR011611">
    <property type="entry name" value="PfkB_dom"/>
</dbReference>
<evidence type="ECO:0000313" key="8">
    <source>
        <dbReference type="Proteomes" id="UP000297014"/>
    </source>
</evidence>
<dbReference type="PANTHER" id="PTHR43085">
    <property type="entry name" value="HEXOKINASE FAMILY MEMBER"/>
    <property type="match status" value="1"/>
</dbReference>
<dbReference type="GO" id="GO:0016301">
    <property type="term" value="F:kinase activity"/>
    <property type="evidence" value="ECO:0007669"/>
    <property type="project" value="UniProtKB-KW"/>
</dbReference>
<dbReference type="InterPro" id="IPR029056">
    <property type="entry name" value="Ribokinase-like"/>
</dbReference>
<evidence type="ECO:0000256" key="2">
    <source>
        <dbReference type="ARBA" id="ARBA00022679"/>
    </source>
</evidence>
<dbReference type="Gene3D" id="3.40.1190.20">
    <property type="match status" value="1"/>
</dbReference>
<dbReference type="InterPro" id="IPR050306">
    <property type="entry name" value="PfkB_Carbo_kinase"/>
</dbReference>
<dbReference type="Proteomes" id="UP000297014">
    <property type="component" value="Unassembled WGS sequence"/>
</dbReference>
<gene>
    <name evidence="6" type="ORF">AJ85_05525</name>
    <name evidence="5" type="ORF">BALCAV_0221805</name>
</gene>
<name>A0A094WFL5_ALKAL</name>
<dbReference type="AlphaFoldDB" id="A0A094WFL5"/>